<reference evidence="1" key="1">
    <citation type="submission" date="2021-01" db="EMBL/GenBank/DDBJ databases">
        <title>Whole genome shotgun sequence of Rugosimonospora africana NBRC 104875.</title>
        <authorList>
            <person name="Komaki H."/>
            <person name="Tamura T."/>
        </authorList>
    </citation>
    <scope>NUCLEOTIDE SEQUENCE</scope>
    <source>
        <strain evidence="1">NBRC 104875</strain>
    </source>
</reference>
<gene>
    <name evidence="1" type="ORF">Raf01_65880</name>
</gene>
<dbReference type="RefSeq" id="WP_203921939.1">
    <property type="nucleotide sequence ID" value="NZ_BONZ01000067.1"/>
</dbReference>
<evidence type="ECO:0000313" key="1">
    <source>
        <dbReference type="EMBL" id="GIH18416.1"/>
    </source>
</evidence>
<proteinExistence type="predicted"/>
<dbReference type="Proteomes" id="UP000642748">
    <property type="component" value="Unassembled WGS sequence"/>
</dbReference>
<accession>A0A8J3VU66</accession>
<dbReference type="AlphaFoldDB" id="A0A8J3VU66"/>
<keyword evidence="2" id="KW-1185">Reference proteome</keyword>
<protein>
    <submittedName>
        <fullName evidence="1">Uncharacterized protein</fullName>
    </submittedName>
</protein>
<sequence>MSKAKKVASIAFTGAAAAVATGAGMGVGAGPAFASGGTWHITPGGHYTATNVSPAILNANGISLTCPVNAATASGSLSGDGRTGTTVQLGTITNAQFGTAASPCSLLGFGVVAHLHKATTLSATGYAAPVTTGRIGDGATSAISASVSGVNGFDCHMEIRGGSLPGSFNNSSHNLTINPSHASQLAITSIAPSKSCLGLFGAGEPAWFAAKYNTNPQQTITDP</sequence>
<dbReference type="EMBL" id="BONZ01000067">
    <property type="protein sequence ID" value="GIH18416.1"/>
    <property type="molecule type" value="Genomic_DNA"/>
</dbReference>
<organism evidence="1 2">
    <name type="scientific">Rugosimonospora africana</name>
    <dbReference type="NCBI Taxonomy" id="556532"/>
    <lineage>
        <taxon>Bacteria</taxon>
        <taxon>Bacillati</taxon>
        <taxon>Actinomycetota</taxon>
        <taxon>Actinomycetes</taxon>
        <taxon>Micromonosporales</taxon>
        <taxon>Micromonosporaceae</taxon>
        <taxon>Rugosimonospora</taxon>
    </lineage>
</organism>
<name>A0A8J3VU66_9ACTN</name>
<evidence type="ECO:0000313" key="2">
    <source>
        <dbReference type="Proteomes" id="UP000642748"/>
    </source>
</evidence>
<comment type="caution">
    <text evidence="1">The sequence shown here is derived from an EMBL/GenBank/DDBJ whole genome shotgun (WGS) entry which is preliminary data.</text>
</comment>